<feature type="chain" id="PRO_5016905408" evidence="5">
    <location>
        <begin position="21"/>
        <end position="207"/>
    </location>
</feature>
<keyword evidence="2 3" id="KW-0186">Copper</keyword>
<dbReference type="PANTHER" id="PTHR12151">
    <property type="entry name" value="ELECTRON TRANSPORT PROTIN SCO1/SENC FAMILY MEMBER"/>
    <property type="match status" value="1"/>
</dbReference>
<dbReference type="Proteomes" id="UP000261704">
    <property type="component" value="Chromosome"/>
</dbReference>
<dbReference type="GO" id="GO:0046872">
    <property type="term" value="F:metal ion binding"/>
    <property type="evidence" value="ECO:0007669"/>
    <property type="project" value="UniProtKB-KW"/>
</dbReference>
<evidence type="ECO:0000313" key="7">
    <source>
        <dbReference type="EMBL" id="AXX97967.1"/>
    </source>
</evidence>
<evidence type="ECO:0000256" key="1">
    <source>
        <dbReference type="ARBA" id="ARBA00010996"/>
    </source>
</evidence>
<dbReference type="FunFam" id="3.40.30.10:FF:000013">
    <property type="entry name" value="Blast:Protein SCO1 homolog, mitochondrial"/>
    <property type="match status" value="1"/>
</dbReference>
<dbReference type="Pfam" id="PF02630">
    <property type="entry name" value="SCO1-SenC"/>
    <property type="match status" value="1"/>
</dbReference>
<keyword evidence="8" id="KW-1185">Reference proteome</keyword>
<evidence type="ECO:0000256" key="2">
    <source>
        <dbReference type="ARBA" id="ARBA00023008"/>
    </source>
</evidence>
<dbReference type="PROSITE" id="PS51352">
    <property type="entry name" value="THIOREDOXIN_2"/>
    <property type="match status" value="1"/>
</dbReference>
<dbReference type="RefSeq" id="WP_118942623.1">
    <property type="nucleotide sequence ID" value="NZ_CP032125.1"/>
</dbReference>
<name>A0A347UGI9_9RHOB</name>
<feature type="signal peptide" evidence="5">
    <location>
        <begin position="1"/>
        <end position="20"/>
    </location>
</feature>
<dbReference type="InterPro" id="IPR036249">
    <property type="entry name" value="Thioredoxin-like_sf"/>
</dbReference>
<comment type="similarity">
    <text evidence="1">Belongs to the SCO1/2 family.</text>
</comment>
<feature type="binding site" evidence="3">
    <location>
        <position position="81"/>
    </location>
    <ligand>
        <name>Cu cation</name>
        <dbReference type="ChEBI" id="CHEBI:23378"/>
    </ligand>
</feature>
<evidence type="ECO:0000256" key="4">
    <source>
        <dbReference type="PIRSR" id="PIRSR603782-2"/>
    </source>
</evidence>
<dbReference type="CDD" id="cd02968">
    <property type="entry name" value="SCO"/>
    <property type="match status" value="1"/>
</dbReference>
<dbReference type="SUPFAM" id="SSF52833">
    <property type="entry name" value="Thioredoxin-like"/>
    <property type="match status" value="1"/>
</dbReference>
<gene>
    <name evidence="7" type="ORF">BAR1_08485</name>
</gene>
<protein>
    <submittedName>
        <fullName evidence="7">SCO family protein</fullName>
    </submittedName>
</protein>
<evidence type="ECO:0000256" key="5">
    <source>
        <dbReference type="SAM" id="SignalP"/>
    </source>
</evidence>
<evidence type="ECO:0000256" key="3">
    <source>
        <dbReference type="PIRSR" id="PIRSR603782-1"/>
    </source>
</evidence>
<feature type="disulfide bond" description="Redox-active" evidence="4">
    <location>
        <begin position="77"/>
        <end position="81"/>
    </location>
</feature>
<organism evidence="7 8">
    <name type="scientific">Profundibacter amoris</name>
    <dbReference type="NCBI Taxonomy" id="2171755"/>
    <lineage>
        <taxon>Bacteria</taxon>
        <taxon>Pseudomonadati</taxon>
        <taxon>Pseudomonadota</taxon>
        <taxon>Alphaproteobacteria</taxon>
        <taxon>Rhodobacterales</taxon>
        <taxon>Paracoccaceae</taxon>
        <taxon>Profundibacter</taxon>
    </lineage>
</organism>
<dbReference type="InterPro" id="IPR013766">
    <property type="entry name" value="Thioredoxin_domain"/>
</dbReference>
<keyword evidence="4" id="KW-1015">Disulfide bond</keyword>
<feature type="binding site" evidence="3">
    <location>
        <position position="77"/>
    </location>
    <ligand>
        <name>Cu cation</name>
        <dbReference type="ChEBI" id="CHEBI:23378"/>
    </ligand>
</feature>
<proteinExistence type="inferred from homology"/>
<dbReference type="Gene3D" id="3.40.30.10">
    <property type="entry name" value="Glutaredoxin"/>
    <property type="match status" value="1"/>
</dbReference>
<dbReference type="AlphaFoldDB" id="A0A347UGI9"/>
<dbReference type="InterPro" id="IPR003782">
    <property type="entry name" value="SCO1/SenC"/>
</dbReference>
<accession>A0A347UGI9</accession>
<evidence type="ECO:0000313" key="8">
    <source>
        <dbReference type="Proteomes" id="UP000261704"/>
    </source>
</evidence>
<dbReference type="OrthoDB" id="9790194at2"/>
<dbReference type="PANTHER" id="PTHR12151:SF25">
    <property type="entry name" value="LINALOOL DEHYDRATASE_ISOMERASE DOMAIN-CONTAINING PROTEIN"/>
    <property type="match status" value="1"/>
</dbReference>
<feature type="binding site" evidence="3">
    <location>
        <position position="168"/>
    </location>
    <ligand>
        <name>Cu cation</name>
        <dbReference type="ChEBI" id="CHEBI:23378"/>
    </ligand>
</feature>
<sequence length="207" mass="23276">MLARRSFLILGGSFIGAAGAGLPVLAQRQDVDLEADTAQDTADVRRRFMMEDTYGNLVKDDDFQGKFMLIYFGYMSCPDVCPTTLATLADAMEQLGDLNEDLAVLFVTVDPDRDGPKDLHDYVQFFDKRIIALRGPKAYTDHMVKAFNARYEFYYPDPEDKSEYTVDHTASVAFVGPYGNLIKRFPHGMSADDIAKDIRETMEAARK</sequence>
<keyword evidence="5" id="KW-0732">Signal</keyword>
<reference evidence="7 8" key="1">
    <citation type="submission" date="2018-09" db="EMBL/GenBank/DDBJ databases">
        <title>Profundibacter amoris BAR1 gen. nov., sp. nov., a new member of the Roseobacter clade isolated at Lokis Castle Vent Field on the Arctic Mid-Oceanic Ridge.</title>
        <authorList>
            <person name="Le Moine Bauer S."/>
            <person name="Sjoeberg A.G."/>
            <person name="L'Haridon S."/>
            <person name="Stokke R."/>
            <person name="Roalkvam I."/>
            <person name="Steen I.H."/>
            <person name="Dahle H."/>
        </authorList>
    </citation>
    <scope>NUCLEOTIDE SEQUENCE [LARGE SCALE GENOMIC DNA]</scope>
    <source>
        <strain evidence="7 8">BAR1</strain>
    </source>
</reference>
<evidence type="ECO:0000259" key="6">
    <source>
        <dbReference type="PROSITE" id="PS51352"/>
    </source>
</evidence>
<dbReference type="KEGG" id="pamo:BAR1_08485"/>
<dbReference type="EMBL" id="CP032125">
    <property type="protein sequence ID" value="AXX97967.1"/>
    <property type="molecule type" value="Genomic_DNA"/>
</dbReference>
<keyword evidence="3" id="KW-0479">Metal-binding</keyword>
<feature type="domain" description="Thioredoxin" evidence="6">
    <location>
        <begin position="16"/>
        <end position="207"/>
    </location>
</feature>